<gene>
    <name evidence="1" type="ORF">L3X38_013045</name>
</gene>
<reference evidence="1 2" key="1">
    <citation type="journal article" date="2022" name="G3 (Bethesda)">
        <title>Whole-genome sequence and methylome profiling of the almond [Prunus dulcis (Mill.) D.A. Webb] cultivar 'Nonpareil'.</title>
        <authorList>
            <person name="D'Amico-Willman K.M."/>
            <person name="Ouma W.Z."/>
            <person name="Meulia T."/>
            <person name="Sideli G.M."/>
            <person name="Gradziel T.M."/>
            <person name="Fresnedo-Ramirez J."/>
        </authorList>
    </citation>
    <scope>NUCLEOTIDE SEQUENCE [LARGE SCALE GENOMIC DNA]</scope>
    <source>
        <strain evidence="1">Clone GOH B32 T37-40</strain>
    </source>
</reference>
<sequence>MGDLNNILTTMEKGWGIPRTEQSLMSFQSFVADCDLIDLGFKGHIQGRRILESGVRWRVGNGEKIQVSRDRWIPIPWSFKTTTRHPNLPRMVHELIDHAPLETRGDQ</sequence>
<evidence type="ECO:0000313" key="2">
    <source>
        <dbReference type="Proteomes" id="UP001054821"/>
    </source>
</evidence>
<dbReference type="EMBL" id="JAJFAZ020000002">
    <property type="protein sequence ID" value="KAI5345168.1"/>
    <property type="molecule type" value="Genomic_DNA"/>
</dbReference>
<protein>
    <submittedName>
        <fullName evidence="1">Uncharacterized protein</fullName>
    </submittedName>
</protein>
<organism evidence="1 2">
    <name type="scientific">Prunus dulcis</name>
    <name type="common">Almond</name>
    <name type="synonym">Amygdalus dulcis</name>
    <dbReference type="NCBI Taxonomy" id="3755"/>
    <lineage>
        <taxon>Eukaryota</taxon>
        <taxon>Viridiplantae</taxon>
        <taxon>Streptophyta</taxon>
        <taxon>Embryophyta</taxon>
        <taxon>Tracheophyta</taxon>
        <taxon>Spermatophyta</taxon>
        <taxon>Magnoliopsida</taxon>
        <taxon>eudicotyledons</taxon>
        <taxon>Gunneridae</taxon>
        <taxon>Pentapetalae</taxon>
        <taxon>rosids</taxon>
        <taxon>fabids</taxon>
        <taxon>Rosales</taxon>
        <taxon>Rosaceae</taxon>
        <taxon>Amygdaloideae</taxon>
        <taxon>Amygdaleae</taxon>
        <taxon>Prunus</taxon>
    </lineage>
</organism>
<proteinExistence type="predicted"/>
<comment type="caution">
    <text evidence="1">The sequence shown here is derived from an EMBL/GenBank/DDBJ whole genome shotgun (WGS) entry which is preliminary data.</text>
</comment>
<accession>A0AAD4WKH7</accession>
<dbReference type="AlphaFoldDB" id="A0AAD4WKH7"/>
<keyword evidence="2" id="KW-1185">Reference proteome</keyword>
<evidence type="ECO:0000313" key="1">
    <source>
        <dbReference type="EMBL" id="KAI5345168.1"/>
    </source>
</evidence>
<dbReference type="Proteomes" id="UP001054821">
    <property type="component" value="Chromosome 2"/>
</dbReference>
<name>A0AAD4WKH7_PRUDU</name>